<organism evidence="2">
    <name type="scientific">Podoviridae sp. cttxo15</name>
    <dbReference type="NCBI Taxonomy" id="2826584"/>
    <lineage>
        <taxon>Viruses</taxon>
        <taxon>Duplodnaviria</taxon>
        <taxon>Heunggongvirae</taxon>
        <taxon>Uroviricota</taxon>
        <taxon>Caudoviricetes</taxon>
    </lineage>
</organism>
<keyword evidence="1" id="KW-0812">Transmembrane</keyword>
<sequence>MFEDFHPPPHPAPPALFSPYLNFVSSSLFFSSVFFISCQVLSA</sequence>
<feature type="transmembrane region" description="Helical" evidence="1">
    <location>
        <begin position="20"/>
        <end position="41"/>
    </location>
</feature>
<keyword evidence="1" id="KW-1133">Transmembrane helix</keyword>
<proteinExistence type="predicted"/>
<keyword evidence="1" id="KW-0472">Membrane</keyword>
<accession>A0A8S5N1I6</accession>
<reference evidence="2" key="1">
    <citation type="journal article" date="2021" name="Proc. Natl. Acad. Sci. U.S.A.">
        <title>A Catalog of Tens of Thousands of Viruses from Human Metagenomes Reveals Hidden Associations with Chronic Diseases.</title>
        <authorList>
            <person name="Tisza M.J."/>
            <person name="Buck C.B."/>
        </authorList>
    </citation>
    <scope>NUCLEOTIDE SEQUENCE</scope>
    <source>
        <strain evidence="2">Cttxo15</strain>
    </source>
</reference>
<protein>
    <submittedName>
        <fullName evidence="2">Uncharacterized protein</fullName>
    </submittedName>
</protein>
<dbReference type="EMBL" id="BK015041">
    <property type="protein sequence ID" value="DAD88517.1"/>
    <property type="molecule type" value="Genomic_DNA"/>
</dbReference>
<evidence type="ECO:0000256" key="1">
    <source>
        <dbReference type="SAM" id="Phobius"/>
    </source>
</evidence>
<name>A0A8S5N1I6_9CAUD</name>
<evidence type="ECO:0000313" key="2">
    <source>
        <dbReference type="EMBL" id="DAD88517.1"/>
    </source>
</evidence>